<feature type="chain" id="PRO_5011566050" description="DUF4294 domain-containing protein" evidence="1">
    <location>
        <begin position="22"/>
        <end position="226"/>
    </location>
</feature>
<dbReference type="AlphaFoldDB" id="A0A1I0SDB1"/>
<dbReference type="EMBL" id="FOJG01000002">
    <property type="protein sequence ID" value="SEW55873.1"/>
    <property type="molecule type" value="Genomic_DNA"/>
</dbReference>
<reference evidence="3" key="1">
    <citation type="submission" date="2016-10" db="EMBL/GenBank/DDBJ databases">
        <authorList>
            <person name="Varghese N."/>
            <person name="Submissions S."/>
        </authorList>
    </citation>
    <scope>NUCLEOTIDE SEQUENCE [LARGE SCALE GENOMIC DNA]</scope>
    <source>
        <strain evidence="3">DSM 3695</strain>
    </source>
</reference>
<sequence length="226" mass="26707">MYVVKYFILPLIFSISLPLYAQTVNDTTAETQWYYPPRPLSDSAYNAFTCQQKFVYNINHPESYNQICTLIRQPGYERTINRYLPPFAKDFKWSGRQLRFFRDEKIMVMTFIKAAIEEEIALQKVTRESKKKVAMSYKHAILAMNGVEMIPFLLKTYDPGTDMDMLTLFMLLMIDNEYIPFITSPFYCGFYENGYSKKREGKYATAIEDEILRQVTAFSNEKKYRK</sequence>
<evidence type="ECO:0008006" key="4">
    <source>
        <dbReference type="Google" id="ProtNLM"/>
    </source>
</evidence>
<keyword evidence="3" id="KW-1185">Reference proteome</keyword>
<protein>
    <recommendedName>
        <fullName evidence="4">DUF4294 domain-containing protein</fullName>
    </recommendedName>
</protein>
<keyword evidence="1" id="KW-0732">Signal</keyword>
<organism evidence="2 3">
    <name type="scientific">Chitinophaga arvensicola</name>
    <dbReference type="NCBI Taxonomy" id="29529"/>
    <lineage>
        <taxon>Bacteria</taxon>
        <taxon>Pseudomonadati</taxon>
        <taxon>Bacteroidota</taxon>
        <taxon>Chitinophagia</taxon>
        <taxon>Chitinophagales</taxon>
        <taxon>Chitinophagaceae</taxon>
        <taxon>Chitinophaga</taxon>
    </lineage>
</organism>
<proteinExistence type="predicted"/>
<gene>
    <name evidence="2" type="ORF">SAMN04488122_6501</name>
</gene>
<evidence type="ECO:0000256" key="1">
    <source>
        <dbReference type="SAM" id="SignalP"/>
    </source>
</evidence>
<evidence type="ECO:0000313" key="2">
    <source>
        <dbReference type="EMBL" id="SEW55873.1"/>
    </source>
</evidence>
<name>A0A1I0SDB1_9BACT</name>
<accession>A0A1I0SDB1</accession>
<feature type="signal peptide" evidence="1">
    <location>
        <begin position="1"/>
        <end position="21"/>
    </location>
</feature>
<evidence type="ECO:0000313" key="3">
    <source>
        <dbReference type="Proteomes" id="UP000199310"/>
    </source>
</evidence>
<dbReference type="Proteomes" id="UP000199310">
    <property type="component" value="Unassembled WGS sequence"/>
</dbReference>